<reference evidence="1" key="1">
    <citation type="journal article" date="2009" name="Rice">
        <title>De Novo Next Generation Sequencing of Plant Genomes.</title>
        <authorList>
            <person name="Rounsley S."/>
            <person name="Marri P.R."/>
            <person name="Yu Y."/>
            <person name="He R."/>
            <person name="Sisneros N."/>
            <person name="Goicoechea J.L."/>
            <person name="Lee S.J."/>
            <person name="Angelova A."/>
            <person name="Kudrna D."/>
            <person name="Luo M."/>
            <person name="Affourtit J."/>
            <person name="Desany B."/>
            <person name="Knight J."/>
            <person name="Niazi F."/>
            <person name="Egholm M."/>
            <person name="Wing R.A."/>
        </authorList>
    </citation>
    <scope>NUCLEOTIDE SEQUENCE [LARGE SCALE GENOMIC DNA]</scope>
    <source>
        <strain evidence="1">cv. IRGC 105608</strain>
    </source>
</reference>
<reference evidence="1" key="2">
    <citation type="submission" date="2015-03" db="UniProtKB">
        <authorList>
            <consortium name="EnsemblPlants"/>
        </authorList>
    </citation>
    <scope>IDENTIFICATION</scope>
</reference>
<dbReference type="Pfam" id="PF05553">
    <property type="entry name" value="DUF761"/>
    <property type="match status" value="1"/>
</dbReference>
<proteinExistence type="predicted"/>
<dbReference type="HOGENOM" id="CLU_898268_0_0_1"/>
<evidence type="ECO:0000313" key="2">
    <source>
        <dbReference type="Proteomes" id="UP000026960"/>
    </source>
</evidence>
<dbReference type="PANTHER" id="PTHR33450:SF12">
    <property type="entry name" value="COTTON FIBER PROTEIN"/>
    <property type="match status" value="1"/>
</dbReference>
<dbReference type="AlphaFoldDB" id="A0A0D3FV19"/>
<name>A0A0D3FV19_9ORYZ</name>
<dbReference type="eggNOG" id="ENOG502RZDI">
    <property type="taxonomic scope" value="Eukaryota"/>
</dbReference>
<dbReference type="PANTHER" id="PTHR33450">
    <property type="entry name" value="EMB|CAB67623.1-RELATED"/>
    <property type="match status" value="1"/>
</dbReference>
<dbReference type="Gramene" id="OBART04G10170.1">
    <property type="protein sequence ID" value="OBART04G10170.1"/>
    <property type="gene ID" value="OBART04G10170"/>
</dbReference>
<dbReference type="PaxDb" id="65489-OBART04G10170.1"/>
<dbReference type="EnsemblPlants" id="OBART04G10170.1">
    <property type="protein sequence ID" value="OBART04G10170.1"/>
    <property type="gene ID" value="OBART04G10170"/>
</dbReference>
<dbReference type="Proteomes" id="UP000026960">
    <property type="component" value="Chromosome 4"/>
</dbReference>
<organism evidence="1">
    <name type="scientific">Oryza barthii</name>
    <dbReference type="NCBI Taxonomy" id="65489"/>
    <lineage>
        <taxon>Eukaryota</taxon>
        <taxon>Viridiplantae</taxon>
        <taxon>Streptophyta</taxon>
        <taxon>Embryophyta</taxon>
        <taxon>Tracheophyta</taxon>
        <taxon>Spermatophyta</taxon>
        <taxon>Magnoliopsida</taxon>
        <taxon>Liliopsida</taxon>
        <taxon>Poales</taxon>
        <taxon>Poaceae</taxon>
        <taxon>BOP clade</taxon>
        <taxon>Oryzoideae</taxon>
        <taxon>Oryzeae</taxon>
        <taxon>Oryzinae</taxon>
        <taxon>Oryza</taxon>
    </lineage>
</organism>
<keyword evidence="2" id="KW-1185">Reference proteome</keyword>
<dbReference type="STRING" id="65489.A0A0D3FV19"/>
<dbReference type="InterPro" id="IPR008480">
    <property type="entry name" value="DUF761_pln"/>
</dbReference>
<protein>
    <submittedName>
        <fullName evidence="1">Uncharacterized protein</fullName>
    </submittedName>
</protein>
<evidence type="ECO:0000313" key="1">
    <source>
        <dbReference type="EnsemblPlants" id="OBART04G10170.1"/>
    </source>
</evidence>
<accession>A0A0D3FV19</accession>
<sequence>MHAFLLIRGRRSMRLLRLRLSRKAAINGPQNKLILYKTLQGLRGGQLMSSRKSRIPPFLSIQRRQPANIHHRVDRRCLEGIRAVGDADLGCAEEEEIGNGGVETKITTKMKSKASMFLKQMVSTIVAVVKAKSTAVRAKTSAMKTRLLIFGVLRNRKLLATAINHKIHAIMGGAAAQDTTNDGGVAGVEDDDGGGSKKAVVLYNTAPSFLTERGYYDHAGEEEEEEEDSDEYLTHSLFQEEDDEDDELVNAPGSVIDLVRDAKEGEGGEFRLEDEIDHVADVFIRRIHKQLKLQKLDSFKRFCEMLERSA</sequence>